<reference evidence="2 3" key="1">
    <citation type="submission" date="2016-10" db="EMBL/GenBank/DDBJ databases">
        <authorList>
            <person name="Varghese N."/>
            <person name="Submissions S."/>
        </authorList>
    </citation>
    <scope>NUCLEOTIDE SEQUENCE [LARGE SCALE GENOMIC DNA]</scope>
    <source>
        <strain evidence="2 3">DSM 29073</strain>
    </source>
</reference>
<keyword evidence="1" id="KW-0732">Signal</keyword>
<proteinExistence type="predicted"/>
<feature type="signal peptide" evidence="1">
    <location>
        <begin position="1"/>
        <end position="20"/>
    </location>
</feature>
<dbReference type="Pfam" id="PF16147">
    <property type="entry name" value="DUF4855"/>
    <property type="match status" value="1"/>
</dbReference>
<dbReference type="PROSITE" id="PS51257">
    <property type="entry name" value="PROKAR_LIPOPROTEIN"/>
    <property type="match status" value="1"/>
</dbReference>
<organism evidence="2 3">
    <name type="scientific">Parabacteroides chinchillae</name>
    <dbReference type="NCBI Taxonomy" id="871327"/>
    <lineage>
        <taxon>Bacteria</taxon>
        <taxon>Pseudomonadati</taxon>
        <taxon>Bacteroidota</taxon>
        <taxon>Bacteroidia</taxon>
        <taxon>Bacteroidales</taxon>
        <taxon>Tannerellaceae</taxon>
        <taxon>Parabacteroides</taxon>
    </lineage>
</organism>
<keyword evidence="3" id="KW-1185">Reference proteome</keyword>
<dbReference type="InterPro" id="IPR032329">
    <property type="entry name" value="DUF4855"/>
</dbReference>
<evidence type="ECO:0000256" key="1">
    <source>
        <dbReference type="SAM" id="SignalP"/>
    </source>
</evidence>
<comment type="caution">
    <text evidence="2">The sequence shown here is derived from an EMBL/GenBank/DDBJ whole genome shotgun (WGS) entry which is preliminary data.</text>
</comment>
<name>A0A8G2BX06_9BACT</name>
<evidence type="ECO:0008006" key="4">
    <source>
        <dbReference type="Google" id="ProtNLM"/>
    </source>
</evidence>
<accession>A0A8G2BX06</accession>
<dbReference type="AlphaFoldDB" id="A0A8G2BX06"/>
<sequence>MKLYSLIICLILFVSSCGDTNDTEPVPAPPVDESDYPWEKERTALLPTKDMVLIYGGGAHRTTVWDKEHLVPYVSYTDESGKEQWLFDSFLFLEIHNGKGKMFASGYTDAPATQKDWMDLADFYFQSKIAVGALDKCIGDAIPRIGKPARKHRIVIGLPEPIQGQKDWGSLKDGKMLDFSYSIDRIAACEWYIDYVRKKFKELMPQNVELAGFYWIAEEATNTRAIVRDISAYLNELKYSFNWIPYFKSDGYNEWKGLSFNYAFLQPNYFFNESVPYDRLDEACQIAVKNEMDMEVEFDENVLVGMNEWGNRLYDYMNAFRENGIWDTKRLAYYQGNNALYKLSVSSHSTDKKLYHDFCRFVVDRPEIK</sequence>
<dbReference type="Proteomes" id="UP000236725">
    <property type="component" value="Unassembled WGS sequence"/>
</dbReference>
<evidence type="ECO:0000313" key="2">
    <source>
        <dbReference type="EMBL" id="SEF97848.1"/>
    </source>
</evidence>
<feature type="chain" id="PRO_5034738564" description="DUF4855 domain-containing protein" evidence="1">
    <location>
        <begin position="21"/>
        <end position="369"/>
    </location>
</feature>
<gene>
    <name evidence="2" type="ORF">SAMN05444001_1115</name>
</gene>
<dbReference type="EMBL" id="FNVS01000011">
    <property type="protein sequence ID" value="SEF97848.1"/>
    <property type="molecule type" value="Genomic_DNA"/>
</dbReference>
<evidence type="ECO:0000313" key="3">
    <source>
        <dbReference type="Proteomes" id="UP000236725"/>
    </source>
</evidence>
<dbReference type="RefSeq" id="WP_099464612.1">
    <property type="nucleotide sequence ID" value="NZ_FNVS01000011.1"/>
</dbReference>
<protein>
    <recommendedName>
        <fullName evidence="4">DUF4855 domain-containing protein</fullName>
    </recommendedName>
</protein>